<accession>B6YVR5</accession>
<gene>
    <name evidence="1" type="ordered locus">TON_1898</name>
</gene>
<dbReference type="EMBL" id="CP000855">
    <property type="protein sequence ID" value="ACJ17389.1"/>
    <property type="molecule type" value="Genomic_DNA"/>
</dbReference>
<evidence type="ECO:0000313" key="2">
    <source>
        <dbReference type="Proteomes" id="UP000002727"/>
    </source>
</evidence>
<dbReference type="RefSeq" id="WP_012572861.1">
    <property type="nucleotide sequence ID" value="NC_011529.1"/>
</dbReference>
<dbReference type="HOGENOM" id="CLU_034624_0_0_2"/>
<dbReference type="PATRIC" id="fig|523850.10.peg.1912"/>
<dbReference type="STRING" id="523850.TON_1898"/>
<sequence length="493" mass="55087">MRRGQLLSFDAMLSLVIVILMLGMITSTSSALKDDITIMLGWYERANIGDNMLDIIVKNPGVPSDWESNPSNLAYLGLENTKYPNTIDYKKIEALNKAYTNGEASLKSALVNLSMGKDFTLGFYLTRIEIEGDVTVVPPNVDGSVDIPWGGRLSITPTHGYAYGNPIVDIVWAYPLRTDLRGTGGIANITNLTAGESFVFKLAEDADVRVDIPAPGGPQNYNIPAGATVYIDVDSGWLLIGWNRLNDGTYELWIPYHREGEQVTTTWTGTIWWGQQGGVSSTNLTIRYVYATKVVNADYNMTMINGTFVDNPSIIKASMDRSPWITYTERRVPMTKMLYNETYTVTSDALPEELYIGTIYTTIPDYMALKIAFNNTGYIVMVAWMRGTNISGYSVMAAYRTAADSTMKIIVNQTINGKTYIKSYISESPYYAIIPWKEFLTQINQGESLDIYVWVYEMKNIDEAVITDLNGIDTIMKPQASLAVLKLWVWDDS</sequence>
<dbReference type="GeneID" id="7017570"/>
<evidence type="ECO:0000313" key="1">
    <source>
        <dbReference type="EMBL" id="ACJ17389.1"/>
    </source>
</evidence>
<organism evidence="1 2">
    <name type="scientific">Thermococcus onnurineus (strain NA1)</name>
    <dbReference type="NCBI Taxonomy" id="523850"/>
    <lineage>
        <taxon>Archaea</taxon>
        <taxon>Methanobacteriati</taxon>
        <taxon>Methanobacteriota</taxon>
        <taxon>Thermococci</taxon>
        <taxon>Thermococcales</taxon>
        <taxon>Thermococcaceae</taxon>
        <taxon>Thermococcus</taxon>
    </lineage>
</organism>
<name>B6YVR5_THEON</name>
<dbReference type="AlphaFoldDB" id="B6YVR5"/>
<proteinExistence type="predicted"/>
<dbReference type="Proteomes" id="UP000002727">
    <property type="component" value="Chromosome"/>
</dbReference>
<dbReference type="KEGG" id="ton:TON_1898"/>
<keyword evidence="2" id="KW-1185">Reference proteome</keyword>
<protein>
    <submittedName>
        <fullName evidence="1">Uncharacterized protein</fullName>
    </submittedName>
</protein>
<dbReference type="eggNOG" id="arCOG05788">
    <property type="taxonomic scope" value="Archaea"/>
</dbReference>
<reference evidence="1 2" key="1">
    <citation type="journal article" date="2008" name="J. Bacteriol.">
        <title>The complete genome sequence of Thermococcus onnurineus NA1 reveals a mixed heterotrophic and carboxydotrophic metabolism.</title>
        <authorList>
            <person name="Lee H.S."/>
            <person name="Kang S.G."/>
            <person name="Bae S.S."/>
            <person name="Lim J.K."/>
            <person name="Cho Y."/>
            <person name="Kim Y.J."/>
            <person name="Jeon J.H."/>
            <person name="Cha S.S."/>
            <person name="Kwon K.K."/>
            <person name="Kim H.T."/>
            <person name="Park C.J."/>
            <person name="Lee H.W."/>
            <person name="Kim S.I."/>
            <person name="Chun J."/>
            <person name="Colwell R.R."/>
            <person name="Kim S.J."/>
            <person name="Lee J.H."/>
        </authorList>
    </citation>
    <scope>NUCLEOTIDE SEQUENCE [LARGE SCALE GENOMIC DNA]</scope>
    <source>
        <strain evidence="1 2">NA1</strain>
    </source>
</reference>